<keyword evidence="7 9" id="KW-0175">Coiled coil</keyword>
<evidence type="ECO:0000256" key="2">
    <source>
        <dbReference type="ARBA" id="ARBA00022741"/>
    </source>
</evidence>
<evidence type="ECO:0000256" key="8">
    <source>
        <dbReference type="ARBA" id="ARBA00023204"/>
    </source>
</evidence>
<evidence type="ECO:0000256" key="6">
    <source>
        <dbReference type="ARBA" id="ARBA00022840"/>
    </source>
</evidence>
<dbReference type="RefSeq" id="WP_088863084.1">
    <property type="nucleotide sequence ID" value="NZ_CP014854.1"/>
</dbReference>
<dbReference type="NCBIfam" id="NF003034">
    <property type="entry name" value="PRK03918.1"/>
    <property type="match status" value="1"/>
</dbReference>
<dbReference type="Gene3D" id="3.40.50.300">
    <property type="entry name" value="P-loop containing nucleotide triphosphate hydrolases"/>
    <property type="match status" value="2"/>
</dbReference>
<evidence type="ECO:0000256" key="7">
    <source>
        <dbReference type="ARBA" id="ARBA00023054"/>
    </source>
</evidence>
<dbReference type="InterPro" id="IPR022982">
    <property type="entry name" value="Rad50_ATPase_archaeal"/>
</dbReference>
<evidence type="ECO:0000256" key="1">
    <source>
        <dbReference type="ARBA" id="ARBA00022723"/>
    </source>
</evidence>
<dbReference type="InterPro" id="IPR013134">
    <property type="entry name" value="Zn_hook_RAD50"/>
</dbReference>
<reference evidence="12 13" key="1">
    <citation type="submission" date="2016-03" db="EMBL/GenBank/DDBJ databases">
        <title>Complete genome sequence of Thermococcus celer.</title>
        <authorList>
            <person name="Oger P.M."/>
        </authorList>
    </citation>
    <scope>NUCLEOTIDE SEQUENCE [LARGE SCALE GENOMIC DNA]</scope>
    <source>
        <strain evidence="12 13">Vu 13</strain>
    </source>
</reference>
<dbReference type="Gene3D" id="1.20.5.340">
    <property type="match status" value="1"/>
</dbReference>
<keyword evidence="3 9" id="KW-0227">DNA damage</keyword>
<feature type="domain" description="Zinc-hook" evidence="11">
    <location>
        <begin position="396"/>
        <end position="493"/>
    </location>
</feature>
<dbReference type="InterPro" id="IPR038729">
    <property type="entry name" value="Rad50/SbcC_AAA"/>
</dbReference>
<comment type="caution">
    <text evidence="9">Lacks conserved residue(s) required for the propagation of feature annotation.</text>
</comment>
<feature type="coiled-coil region" evidence="9">
    <location>
        <begin position="457"/>
        <end position="746"/>
    </location>
</feature>
<feature type="binding site" evidence="9">
    <location>
        <position position="135"/>
    </location>
    <ligand>
        <name>ATP</name>
        <dbReference type="ChEBI" id="CHEBI:30616"/>
    </ligand>
</feature>
<keyword evidence="13" id="KW-1185">Reference proteome</keyword>
<dbReference type="Proteomes" id="UP000197156">
    <property type="component" value="Chromosome"/>
</dbReference>
<evidence type="ECO:0000259" key="11">
    <source>
        <dbReference type="PROSITE" id="PS51131"/>
    </source>
</evidence>
<dbReference type="SUPFAM" id="SSF75712">
    <property type="entry name" value="Rad50 coiled-coil Zn hook"/>
    <property type="match status" value="1"/>
</dbReference>
<feature type="binding site" evidence="9 10">
    <location>
        <position position="444"/>
    </location>
    <ligand>
        <name>Zn(2+)</name>
        <dbReference type="ChEBI" id="CHEBI:29105"/>
    </ligand>
</feature>
<evidence type="ECO:0000256" key="9">
    <source>
        <dbReference type="HAMAP-Rule" id="MF_00449"/>
    </source>
</evidence>
<keyword evidence="5 9" id="KW-0862">Zinc</keyword>
<evidence type="ECO:0000313" key="12">
    <source>
        <dbReference type="EMBL" id="ASI99142.1"/>
    </source>
</evidence>
<feature type="binding site" evidence="9">
    <location>
        <begin position="791"/>
        <end position="796"/>
    </location>
    <ligand>
        <name>ATP</name>
        <dbReference type="ChEBI" id="CHEBI:30616"/>
    </ligand>
</feature>
<dbReference type="PROSITE" id="PS51131">
    <property type="entry name" value="ZN_HOOK"/>
    <property type="match status" value="1"/>
</dbReference>
<gene>
    <name evidence="9" type="primary">rad50</name>
    <name evidence="12" type="ORF">A3L02_05960</name>
</gene>
<dbReference type="InterPro" id="IPR027417">
    <property type="entry name" value="P-loop_NTPase"/>
</dbReference>
<feature type="coiled-coil region" evidence="9">
    <location>
        <begin position="158"/>
        <end position="423"/>
    </location>
</feature>
<dbReference type="OrthoDB" id="25344at2157"/>
<keyword evidence="1 9" id="KW-0479">Metal-binding</keyword>
<dbReference type="Gene3D" id="1.10.287.510">
    <property type="entry name" value="Helix hairpin bin"/>
    <property type="match status" value="1"/>
</dbReference>
<evidence type="ECO:0000256" key="10">
    <source>
        <dbReference type="PROSITE-ProRule" id="PRU00471"/>
    </source>
</evidence>
<dbReference type="PANTHER" id="PTHR32114">
    <property type="entry name" value="ABC TRANSPORTER ABCH.3"/>
    <property type="match status" value="1"/>
</dbReference>
<keyword evidence="2 9" id="KW-0547">Nucleotide-binding</keyword>
<dbReference type="GO" id="GO:0005524">
    <property type="term" value="F:ATP binding"/>
    <property type="evidence" value="ECO:0007669"/>
    <property type="project" value="UniProtKB-UniRule"/>
</dbReference>
<dbReference type="GO" id="GO:0006302">
    <property type="term" value="P:double-strand break repair"/>
    <property type="evidence" value="ECO:0007669"/>
    <property type="project" value="UniProtKB-UniRule"/>
</dbReference>
<evidence type="ECO:0000256" key="4">
    <source>
        <dbReference type="ARBA" id="ARBA00022801"/>
    </source>
</evidence>
<keyword evidence="6 9" id="KW-0067">ATP-binding</keyword>
<organism evidence="12 13">
    <name type="scientific">Thermococcus celer Vu 13 = JCM 8558</name>
    <dbReference type="NCBI Taxonomy" id="1293037"/>
    <lineage>
        <taxon>Archaea</taxon>
        <taxon>Methanobacteriati</taxon>
        <taxon>Methanobacteriota</taxon>
        <taxon>Thermococci</taxon>
        <taxon>Thermococcales</taxon>
        <taxon>Thermococcaceae</taxon>
        <taxon>Thermococcus</taxon>
    </lineage>
</organism>
<protein>
    <recommendedName>
        <fullName evidence="9">DNA double-strand break repair Rad50 ATPase</fullName>
    </recommendedName>
</protein>
<dbReference type="HAMAP" id="MF_00449">
    <property type="entry name" value="RAD50"/>
    <property type="match status" value="1"/>
</dbReference>
<comment type="function">
    <text evidence="9">Part of the Rad50/Mre11 complex, which is involved in the early steps of DNA double-strand break (DSB) repair. The complex may facilitate opening of the processed DNA ends to aid in the recruitment of HerA and NurA. Rad50 controls the balance between DNA end bridging and DNA resection via ATP-dependent structural rearrangements of the Rad50/Mre11 complex.</text>
</comment>
<comment type="similarity">
    <text evidence="9">Belongs to the SMC family. RAD50 subfamily.</text>
</comment>
<dbReference type="PANTHER" id="PTHR32114:SF2">
    <property type="entry name" value="ABC TRANSPORTER ABCH.3"/>
    <property type="match status" value="1"/>
</dbReference>
<dbReference type="GeneID" id="33324285"/>
<accession>A0A218P2I8</accession>
<dbReference type="Gene3D" id="6.10.250.70">
    <property type="match status" value="1"/>
</dbReference>
<comment type="subunit">
    <text evidence="9">Homodimer. Forms a heterotetramer composed of two Mre11 subunits and two Rad50 subunits.</text>
</comment>
<sequence>MRIEKLIVKDFRSHGLTRVTFTSGINLIIGQNGNGKSSLLDALLIGLYWPSRPKDLKKDDILRAGGTSTEVTVFFEKDGVRYQIHRNITRGMAFAKYHDGTSWKHVTEASQRAVRDWMERLVPYDVFLNAIYIRQGEIDAILESDESREKVVRQVLGLDRYENAYRNLLEVRKEIERRISSAEDYLKSTENLDGLMEELERELEDTLREINELSPQIPELEKKLGEVEKRLGELDALAEEINALRLKIRQREGNVKALEARLGELKKGIEEIRKRIGELEKKVKEFRRLKEKAELYLKLVEFRKRYADEKARNEKLAEGYRTQIKAIEERLSELGEMEKRIRELEKKREELKGKIEGLEESVKAYEEVRSLKGNLERLKKRLELKPEEIERLGKEIEAAKRRKDEIQRELEEINGKRGELKSRVGERNKAILELKKAKGRCPVCGSELTEEHKRELITKYQLEVKDVLREIRELDSREQKLRSELVKVEATLKRERELISQMELFEQIKELEGKLKKYDLEGLRKAVEECDELKAALGEVEGELKSLKTEFGKAKALEKRKEELRKKLEAIERKLAELEGELAELGFSSVGELDERVKELEPAYRRYLELKGAESELESERKRLERTEKELAEAEKELQEESSSLKGLRESLREKEKLYSKEEHEKIRESFVSLSRELAGKRTQLKELEKKRDGTMEKLKKLGEEKERRKERAKELEELRKARERVQSLREKVRRYKAMLKEEALAKVGELASEIFEELTEEKYSGVTVKAEDRGIRLGVVYNGKEYGLGFLSGGERIALGLAFRLALSLYLAGEISLLILDEPTPYLDEERRRRLVDIMGRYLRKIPQVIVVSHDEELKDAADRVIRVSLENGVSVVKEVELGV</sequence>
<dbReference type="Pfam" id="PF04423">
    <property type="entry name" value="Rad50_zn_hook"/>
    <property type="match status" value="1"/>
</dbReference>
<dbReference type="EMBL" id="CP014854">
    <property type="protein sequence ID" value="ASI99142.1"/>
    <property type="molecule type" value="Genomic_DNA"/>
</dbReference>
<keyword evidence="8 9" id="KW-0234">DNA repair</keyword>
<feature type="binding site" evidence="9 10">
    <location>
        <position position="441"/>
    </location>
    <ligand>
        <name>Zn(2+)</name>
        <dbReference type="ChEBI" id="CHEBI:29105"/>
    </ligand>
</feature>
<dbReference type="GO" id="GO:0016887">
    <property type="term" value="F:ATP hydrolysis activity"/>
    <property type="evidence" value="ECO:0007669"/>
    <property type="project" value="UniProtKB-UniRule"/>
</dbReference>
<dbReference type="AlphaFoldDB" id="A0A218P2I8"/>
<dbReference type="GO" id="GO:0008270">
    <property type="term" value="F:zinc ion binding"/>
    <property type="evidence" value="ECO:0007669"/>
    <property type="project" value="UniProtKB-UniRule"/>
</dbReference>
<comment type="domain">
    <text evidence="9">The two conserved Cys that bind zinc constitute the zinc-hook, which separates the large intramolecular coiled coil regions. The 2 Cys residues coordinate one molecule of zinc with the help of the 2 Cys residues of the zinc-hook of another Rad50 molecule, thereby forming a V-shaped homodimer.</text>
</comment>
<dbReference type="SUPFAM" id="SSF52540">
    <property type="entry name" value="P-loop containing nucleoside triphosphate hydrolases"/>
    <property type="match status" value="1"/>
</dbReference>
<name>A0A218P2I8_THECE</name>
<keyword evidence="4 9" id="KW-0378">Hydrolase</keyword>
<dbReference type="Pfam" id="PF13476">
    <property type="entry name" value="AAA_23"/>
    <property type="match status" value="1"/>
</dbReference>
<feature type="binding site" evidence="9">
    <location>
        <position position="12"/>
    </location>
    <ligand>
        <name>ATP</name>
        <dbReference type="ChEBI" id="CHEBI:30616"/>
    </ligand>
</feature>
<evidence type="ECO:0000256" key="5">
    <source>
        <dbReference type="ARBA" id="ARBA00022833"/>
    </source>
</evidence>
<dbReference type="SUPFAM" id="SSF57997">
    <property type="entry name" value="Tropomyosin"/>
    <property type="match status" value="1"/>
</dbReference>
<proteinExistence type="inferred from homology"/>
<comment type="cofactor">
    <cofactor evidence="9">
        <name>Zn(2+)</name>
        <dbReference type="ChEBI" id="CHEBI:29105"/>
    </cofactor>
    <text evidence="9">Binds 1 zinc ion per homodimer.</text>
</comment>
<evidence type="ECO:0000256" key="3">
    <source>
        <dbReference type="ARBA" id="ARBA00022763"/>
    </source>
</evidence>
<evidence type="ECO:0000313" key="13">
    <source>
        <dbReference type="Proteomes" id="UP000197156"/>
    </source>
</evidence>
<dbReference type="KEGG" id="tce:A3L02_05960"/>